<gene>
    <name evidence="2" type="ORF">ACFQDI_18150</name>
</gene>
<evidence type="ECO:0000313" key="2">
    <source>
        <dbReference type="EMBL" id="MFC5456795.1"/>
    </source>
</evidence>
<dbReference type="EMBL" id="JBHSMQ010000007">
    <property type="protein sequence ID" value="MFC5456795.1"/>
    <property type="molecule type" value="Genomic_DNA"/>
</dbReference>
<proteinExistence type="predicted"/>
<dbReference type="Proteomes" id="UP001596052">
    <property type="component" value="Unassembled WGS sequence"/>
</dbReference>
<protein>
    <recommendedName>
        <fullName evidence="4">Lipoprotein</fullName>
    </recommendedName>
</protein>
<dbReference type="PROSITE" id="PS51257">
    <property type="entry name" value="PROKAR_LIPOPROTEIN"/>
    <property type="match status" value="1"/>
</dbReference>
<comment type="caution">
    <text evidence="2">The sequence shown here is derived from an EMBL/GenBank/DDBJ whole genome shotgun (WGS) entry which is preliminary data.</text>
</comment>
<keyword evidence="1" id="KW-0732">Signal</keyword>
<keyword evidence="3" id="KW-1185">Reference proteome</keyword>
<accession>A0ABW0KTS9</accession>
<evidence type="ECO:0000313" key="3">
    <source>
        <dbReference type="Proteomes" id="UP001596052"/>
    </source>
</evidence>
<feature type="chain" id="PRO_5046203098" description="Lipoprotein" evidence="1">
    <location>
        <begin position="24"/>
        <end position="139"/>
    </location>
</feature>
<organism evidence="2 3">
    <name type="scientific">Prosthecobacter fluviatilis</name>
    <dbReference type="NCBI Taxonomy" id="445931"/>
    <lineage>
        <taxon>Bacteria</taxon>
        <taxon>Pseudomonadati</taxon>
        <taxon>Verrucomicrobiota</taxon>
        <taxon>Verrucomicrobiia</taxon>
        <taxon>Verrucomicrobiales</taxon>
        <taxon>Verrucomicrobiaceae</taxon>
        <taxon>Prosthecobacter</taxon>
    </lineage>
</organism>
<sequence length="139" mass="14635">MKLSRALFLALASLLLASCGSVAPVSTGTSGIVVGPGELRECGQGKVEFPAGLYTALVVSDKGTYYLAPERIRTKGVLLGRAERGGIFVSSLPGNPQAAWFGDLTDVVAQKPSTLFEAVGVNAPKLWPYTPKIPFQVKK</sequence>
<evidence type="ECO:0008006" key="4">
    <source>
        <dbReference type="Google" id="ProtNLM"/>
    </source>
</evidence>
<feature type="signal peptide" evidence="1">
    <location>
        <begin position="1"/>
        <end position="23"/>
    </location>
</feature>
<name>A0ABW0KTS9_9BACT</name>
<evidence type="ECO:0000256" key="1">
    <source>
        <dbReference type="SAM" id="SignalP"/>
    </source>
</evidence>
<dbReference type="RefSeq" id="WP_377169409.1">
    <property type="nucleotide sequence ID" value="NZ_JBHSMQ010000007.1"/>
</dbReference>
<reference evidence="3" key="1">
    <citation type="journal article" date="2019" name="Int. J. Syst. Evol. Microbiol.">
        <title>The Global Catalogue of Microorganisms (GCM) 10K type strain sequencing project: providing services to taxonomists for standard genome sequencing and annotation.</title>
        <authorList>
            <consortium name="The Broad Institute Genomics Platform"/>
            <consortium name="The Broad Institute Genome Sequencing Center for Infectious Disease"/>
            <person name="Wu L."/>
            <person name="Ma J."/>
        </authorList>
    </citation>
    <scope>NUCLEOTIDE SEQUENCE [LARGE SCALE GENOMIC DNA]</scope>
    <source>
        <strain evidence="3">CGMCC 4.1469</strain>
    </source>
</reference>